<proteinExistence type="inferred from homology"/>
<dbReference type="PANTHER" id="PTHR32552">
    <property type="entry name" value="FERRICHROME IRON RECEPTOR-RELATED"/>
    <property type="match status" value="1"/>
</dbReference>
<dbReference type="Pfam" id="PF07715">
    <property type="entry name" value="Plug"/>
    <property type="match status" value="1"/>
</dbReference>
<evidence type="ECO:0000256" key="4">
    <source>
        <dbReference type="ARBA" id="ARBA00022496"/>
    </source>
</evidence>
<keyword evidence="2 11" id="KW-0813">Transport</keyword>
<gene>
    <name evidence="17" type="ORF">DVJ77_15645</name>
</gene>
<feature type="chain" id="PRO_5016571336" evidence="14">
    <location>
        <begin position="32"/>
        <end position="831"/>
    </location>
</feature>
<dbReference type="RefSeq" id="WP_114846450.1">
    <property type="nucleotide sequence ID" value="NZ_JBHSPE010000002.1"/>
</dbReference>
<dbReference type="Pfam" id="PF00593">
    <property type="entry name" value="TonB_dep_Rec_b-barrel"/>
    <property type="match status" value="1"/>
</dbReference>
<keyword evidence="6" id="KW-0408">Iron</keyword>
<keyword evidence="18" id="KW-1185">Reference proteome</keyword>
<evidence type="ECO:0000256" key="9">
    <source>
        <dbReference type="ARBA" id="ARBA00023136"/>
    </source>
</evidence>
<evidence type="ECO:0000256" key="10">
    <source>
        <dbReference type="ARBA" id="ARBA00023237"/>
    </source>
</evidence>
<keyword evidence="9 11" id="KW-0472">Membrane</keyword>
<evidence type="ECO:0000256" key="2">
    <source>
        <dbReference type="ARBA" id="ARBA00022448"/>
    </source>
</evidence>
<dbReference type="SUPFAM" id="SSF56935">
    <property type="entry name" value="Porins"/>
    <property type="match status" value="1"/>
</dbReference>
<evidence type="ECO:0000256" key="8">
    <source>
        <dbReference type="ARBA" id="ARBA00023077"/>
    </source>
</evidence>
<accession>A0A369ULS6</accession>
<dbReference type="OrthoDB" id="127311at2"/>
<dbReference type="GO" id="GO:0006826">
    <property type="term" value="P:iron ion transport"/>
    <property type="evidence" value="ECO:0007669"/>
    <property type="project" value="UniProtKB-KW"/>
</dbReference>
<comment type="subcellular location">
    <subcellularLocation>
        <location evidence="1 11">Cell outer membrane</location>
        <topology evidence="1 11">Multi-pass membrane protein</topology>
    </subcellularLocation>
</comment>
<evidence type="ECO:0000256" key="13">
    <source>
        <dbReference type="SAM" id="MobiDB-lite"/>
    </source>
</evidence>
<keyword evidence="7" id="KW-0406">Ion transport</keyword>
<keyword evidence="14" id="KW-0732">Signal</keyword>
<keyword evidence="10 11" id="KW-0998">Cell outer membrane</keyword>
<protein>
    <submittedName>
        <fullName evidence="17">TonB-dependent receptor</fullName>
    </submittedName>
</protein>
<evidence type="ECO:0000259" key="16">
    <source>
        <dbReference type="Pfam" id="PF07715"/>
    </source>
</evidence>
<evidence type="ECO:0000256" key="1">
    <source>
        <dbReference type="ARBA" id="ARBA00004571"/>
    </source>
</evidence>
<dbReference type="PROSITE" id="PS52016">
    <property type="entry name" value="TONB_DEPENDENT_REC_3"/>
    <property type="match status" value="1"/>
</dbReference>
<name>A0A369ULS6_9GAMM</name>
<feature type="compositionally biased region" description="Polar residues" evidence="13">
    <location>
        <begin position="35"/>
        <end position="50"/>
    </location>
</feature>
<dbReference type="PANTHER" id="PTHR32552:SF81">
    <property type="entry name" value="TONB-DEPENDENT OUTER MEMBRANE RECEPTOR"/>
    <property type="match status" value="1"/>
</dbReference>
<dbReference type="GO" id="GO:0009279">
    <property type="term" value="C:cell outer membrane"/>
    <property type="evidence" value="ECO:0007669"/>
    <property type="project" value="UniProtKB-SubCell"/>
</dbReference>
<keyword evidence="5 11" id="KW-0812">Transmembrane</keyword>
<keyword evidence="8 12" id="KW-0798">TonB box</keyword>
<dbReference type="Gene3D" id="2.40.170.20">
    <property type="entry name" value="TonB-dependent receptor, beta-barrel domain"/>
    <property type="match status" value="1"/>
</dbReference>
<dbReference type="InterPro" id="IPR000531">
    <property type="entry name" value="Beta-barrel_TonB"/>
</dbReference>
<keyword evidence="3 11" id="KW-1134">Transmembrane beta strand</keyword>
<sequence length="831" mass="91604">MTILVSKFPTGRLAACIGLACASAWSSHAVAHGTAQDTAQPGTQPTTSATPAKPTELGKITVTAQNRTQEMQQVPIALNILTAQNIDTVAATDLSRLNLFVPGLVVDATDPTQPTYRLRGIETNDFGIGTDSAVGIYVNGVYQTRAGGALMALNDVARVEVLKGPQGTLFGRNTASGAISIITNEPTDKLEGKARIRFGEYGRRYADALLNAPMGKDMAFRLSVLDNQSNGWLRDAATGRHYGKDDEWGARAVWRWNLTPDTRVLLSWDHDRLKQPSRIDMGLIPLSRDTHQRPPFPANPANFLDPLHAPFYNDSGDGREARQLNSGTLSIDHSFGWGSLTSTTNWTGYRMSHIEDGDGTDHIVSHLDTGVLGSGHTWYQEFKLTGNNDLLDWVSGVSYYQEQARQTSLARATTDTVDTLAIHSGLPTGTPDGSVFGYFDSLLRSFGLPYRLLGDPWTESVYNHGNFKSYAAYGDVIWHLSDRLNLTTGLRYTRDQKSFDWYTPSRYAPALDHTLDQLDQAGVLALAAQLAGTTPQRLRAGLSQNLVFTDAIGQQVQRRNRWSDVSPRLVLDYKFTPDVMGYASLAKGYKAGGYNGVQVNSEFSPEKVWNLETGVKSVFPDQHLLLNASIYYYRYNNRQTLQLVPHTGGAGIPQYRVSNTNQEAKGLELEAQWHPLDDLRLGFNGTYIDSKYRHAIAASGIDISGQPVDEPKISYTLSAGFTWHGVIGGNLAFDAQYGYRGRTRCNADSIYQGKCAVPTTAFDLGEASRRTDLRLDWTSNNDRWGVGAYVNNLFNQRYVGTINNVTALLGTPYAENITPPRMWGIELRAKF</sequence>
<evidence type="ECO:0000256" key="12">
    <source>
        <dbReference type="RuleBase" id="RU003357"/>
    </source>
</evidence>
<comment type="caution">
    <text evidence="17">The sequence shown here is derived from an EMBL/GenBank/DDBJ whole genome shotgun (WGS) entry which is preliminary data.</text>
</comment>
<dbReference type="Proteomes" id="UP000253782">
    <property type="component" value="Unassembled WGS sequence"/>
</dbReference>
<evidence type="ECO:0000313" key="18">
    <source>
        <dbReference type="Proteomes" id="UP000253782"/>
    </source>
</evidence>
<feature type="domain" description="TonB-dependent receptor-like beta-barrel" evidence="15">
    <location>
        <begin position="258"/>
        <end position="793"/>
    </location>
</feature>
<comment type="similarity">
    <text evidence="11 12">Belongs to the TonB-dependent receptor family.</text>
</comment>
<keyword evidence="4" id="KW-0410">Iron transport</keyword>
<evidence type="ECO:0000256" key="6">
    <source>
        <dbReference type="ARBA" id="ARBA00023004"/>
    </source>
</evidence>
<evidence type="ECO:0000256" key="3">
    <source>
        <dbReference type="ARBA" id="ARBA00022452"/>
    </source>
</evidence>
<evidence type="ECO:0000256" key="14">
    <source>
        <dbReference type="SAM" id="SignalP"/>
    </source>
</evidence>
<dbReference type="InterPro" id="IPR039426">
    <property type="entry name" value="TonB-dep_rcpt-like"/>
</dbReference>
<dbReference type="EMBL" id="QQAH01000015">
    <property type="protein sequence ID" value="RDD80668.1"/>
    <property type="molecule type" value="Genomic_DNA"/>
</dbReference>
<reference evidence="17 18" key="1">
    <citation type="submission" date="2018-07" db="EMBL/GenBank/DDBJ databases">
        <title>Dyella tabacisoli L4-6T, whole genome shotgun sequence.</title>
        <authorList>
            <person name="Zhou X.-K."/>
            <person name="Li W.-J."/>
            <person name="Duan Y.-Q."/>
        </authorList>
    </citation>
    <scope>NUCLEOTIDE SEQUENCE [LARGE SCALE GENOMIC DNA]</scope>
    <source>
        <strain evidence="17 18">L4-6</strain>
    </source>
</reference>
<evidence type="ECO:0000256" key="5">
    <source>
        <dbReference type="ARBA" id="ARBA00022692"/>
    </source>
</evidence>
<feature type="signal peptide" evidence="14">
    <location>
        <begin position="1"/>
        <end position="31"/>
    </location>
</feature>
<organism evidence="17 18">
    <name type="scientific">Dyella tabacisoli</name>
    <dbReference type="NCBI Taxonomy" id="2282381"/>
    <lineage>
        <taxon>Bacteria</taxon>
        <taxon>Pseudomonadati</taxon>
        <taxon>Pseudomonadota</taxon>
        <taxon>Gammaproteobacteria</taxon>
        <taxon>Lysobacterales</taxon>
        <taxon>Rhodanobacteraceae</taxon>
        <taxon>Dyella</taxon>
    </lineage>
</organism>
<evidence type="ECO:0000256" key="7">
    <source>
        <dbReference type="ARBA" id="ARBA00023065"/>
    </source>
</evidence>
<dbReference type="AlphaFoldDB" id="A0A369ULS6"/>
<dbReference type="InterPro" id="IPR036942">
    <property type="entry name" value="Beta-barrel_TonB_sf"/>
</dbReference>
<keyword evidence="17" id="KW-0675">Receptor</keyword>
<feature type="region of interest" description="Disordered" evidence="13">
    <location>
        <begin position="35"/>
        <end position="54"/>
    </location>
</feature>
<evidence type="ECO:0000259" key="15">
    <source>
        <dbReference type="Pfam" id="PF00593"/>
    </source>
</evidence>
<dbReference type="InterPro" id="IPR012910">
    <property type="entry name" value="Plug_dom"/>
</dbReference>
<evidence type="ECO:0000256" key="11">
    <source>
        <dbReference type="PROSITE-ProRule" id="PRU01360"/>
    </source>
</evidence>
<feature type="domain" description="TonB-dependent receptor plug" evidence="16">
    <location>
        <begin position="72"/>
        <end position="178"/>
    </location>
</feature>
<evidence type="ECO:0000313" key="17">
    <source>
        <dbReference type="EMBL" id="RDD80668.1"/>
    </source>
</evidence>